<dbReference type="GO" id="GO:0000184">
    <property type="term" value="P:nuclear-transcribed mRNA catabolic process, nonsense-mediated decay"/>
    <property type="evidence" value="ECO:0007669"/>
    <property type="project" value="TreeGrafter"/>
</dbReference>
<evidence type="ECO:0000256" key="1">
    <source>
        <dbReference type="SAM" id="MobiDB-lite"/>
    </source>
</evidence>
<evidence type="ECO:0000313" key="3">
    <source>
        <dbReference type="EnsemblMetazoa" id="G1461.4:cds"/>
    </source>
</evidence>
<dbReference type="SMART" id="SM01343">
    <property type="entry name" value="FATC"/>
    <property type="match status" value="1"/>
</dbReference>
<dbReference type="AlphaFoldDB" id="A0A8W8ILQ6"/>
<proteinExistence type="predicted"/>
<dbReference type="PANTHER" id="PTHR11139:SF71">
    <property type="entry name" value="SERINE_THREONINE-PROTEIN KINASE SMG1"/>
    <property type="match status" value="1"/>
</dbReference>
<dbReference type="GO" id="GO:0004674">
    <property type="term" value="F:protein serine/threonine kinase activity"/>
    <property type="evidence" value="ECO:0007669"/>
    <property type="project" value="TreeGrafter"/>
</dbReference>
<evidence type="ECO:0000313" key="4">
    <source>
        <dbReference type="Proteomes" id="UP000005408"/>
    </source>
</evidence>
<dbReference type="InterPro" id="IPR003152">
    <property type="entry name" value="FATC_dom"/>
</dbReference>
<dbReference type="GO" id="GO:0005634">
    <property type="term" value="C:nucleus"/>
    <property type="evidence" value="ECO:0007669"/>
    <property type="project" value="TreeGrafter"/>
</dbReference>
<dbReference type="EnsemblMetazoa" id="G1461.4">
    <property type="protein sequence ID" value="G1461.4:cds"/>
    <property type="gene ID" value="G1461"/>
</dbReference>
<reference evidence="3" key="1">
    <citation type="submission" date="2022-08" db="UniProtKB">
        <authorList>
            <consortium name="EnsemblMetazoa"/>
        </authorList>
    </citation>
    <scope>IDENTIFICATION</scope>
    <source>
        <strain evidence="3">05x7-T-G4-1.051#20</strain>
    </source>
</reference>
<feature type="region of interest" description="Disordered" evidence="1">
    <location>
        <begin position="1"/>
        <end position="32"/>
    </location>
</feature>
<dbReference type="PANTHER" id="PTHR11139">
    <property type="entry name" value="ATAXIA TELANGIECTASIA MUTATED ATM -RELATED"/>
    <property type="match status" value="1"/>
</dbReference>
<name>A0A8W8ILQ6_MAGGI</name>
<sequence length="93" mass="10661">MGSSPHINLMAKISSQSGKKLDKVSRDPRTGKAIQERNSYAVSVWRRVKMKLDGRDPDLNKRFSVAEQVEFVLKEARNLDNLSVLYEGWTPWV</sequence>
<dbReference type="Proteomes" id="UP000005408">
    <property type="component" value="Unassembled WGS sequence"/>
</dbReference>
<dbReference type="PROSITE" id="PS51190">
    <property type="entry name" value="FATC"/>
    <property type="match status" value="1"/>
</dbReference>
<evidence type="ECO:0000259" key="2">
    <source>
        <dbReference type="PROSITE" id="PS51190"/>
    </source>
</evidence>
<dbReference type="InterPro" id="IPR050517">
    <property type="entry name" value="DDR_Repair_Kinase"/>
</dbReference>
<dbReference type="Pfam" id="PF02260">
    <property type="entry name" value="FATC"/>
    <property type="match status" value="1"/>
</dbReference>
<feature type="compositionally biased region" description="Basic and acidic residues" evidence="1">
    <location>
        <begin position="19"/>
        <end position="30"/>
    </location>
</feature>
<feature type="domain" description="FATC" evidence="2">
    <location>
        <begin position="61"/>
        <end position="93"/>
    </location>
</feature>
<keyword evidence="4" id="KW-1185">Reference proteome</keyword>
<organism evidence="3 4">
    <name type="scientific">Magallana gigas</name>
    <name type="common">Pacific oyster</name>
    <name type="synonym">Crassostrea gigas</name>
    <dbReference type="NCBI Taxonomy" id="29159"/>
    <lineage>
        <taxon>Eukaryota</taxon>
        <taxon>Metazoa</taxon>
        <taxon>Spiralia</taxon>
        <taxon>Lophotrochozoa</taxon>
        <taxon>Mollusca</taxon>
        <taxon>Bivalvia</taxon>
        <taxon>Autobranchia</taxon>
        <taxon>Pteriomorphia</taxon>
        <taxon>Ostreida</taxon>
        <taxon>Ostreoidea</taxon>
        <taxon>Ostreidae</taxon>
        <taxon>Magallana</taxon>
    </lineage>
</organism>
<accession>A0A8W8ILQ6</accession>
<protein>
    <recommendedName>
        <fullName evidence="2">FATC domain-containing protein</fullName>
    </recommendedName>
</protein>